<dbReference type="HOGENOM" id="CLU_113456_1_0_1"/>
<reference evidence="3" key="3">
    <citation type="submission" date="2015-06" db="UniProtKB">
        <authorList>
            <consortium name="EnsemblMetazoa"/>
        </authorList>
    </citation>
    <scope>IDENTIFICATION</scope>
</reference>
<evidence type="ECO:0000256" key="1">
    <source>
        <dbReference type="SAM" id="Coils"/>
    </source>
</evidence>
<dbReference type="Proteomes" id="UP000014760">
    <property type="component" value="Unassembled WGS sequence"/>
</dbReference>
<name>R7UIG2_CAPTE</name>
<gene>
    <name evidence="2" type="ORF">CAPTEDRAFT_211387</name>
</gene>
<dbReference type="EMBL" id="KB300735">
    <property type="protein sequence ID" value="ELU06354.1"/>
    <property type="molecule type" value="Genomic_DNA"/>
</dbReference>
<evidence type="ECO:0000313" key="3">
    <source>
        <dbReference type="EnsemblMetazoa" id="CapteP211387"/>
    </source>
</evidence>
<accession>R7UIG2</accession>
<keyword evidence="4" id="KW-1185">Reference proteome</keyword>
<keyword evidence="1" id="KW-0175">Coiled coil</keyword>
<dbReference type="EMBL" id="AMQN01022869">
    <property type="status" value="NOT_ANNOTATED_CDS"/>
    <property type="molecule type" value="Genomic_DNA"/>
</dbReference>
<proteinExistence type="predicted"/>
<dbReference type="EMBL" id="AMQN01022868">
    <property type="status" value="NOT_ANNOTATED_CDS"/>
    <property type="molecule type" value="Genomic_DNA"/>
</dbReference>
<dbReference type="AlphaFoldDB" id="R7UIG2"/>
<reference evidence="2 4" key="2">
    <citation type="journal article" date="2013" name="Nature">
        <title>Insights into bilaterian evolution from three spiralian genomes.</title>
        <authorList>
            <person name="Simakov O."/>
            <person name="Marletaz F."/>
            <person name="Cho S.J."/>
            <person name="Edsinger-Gonzales E."/>
            <person name="Havlak P."/>
            <person name="Hellsten U."/>
            <person name="Kuo D.H."/>
            <person name="Larsson T."/>
            <person name="Lv J."/>
            <person name="Arendt D."/>
            <person name="Savage R."/>
            <person name="Osoegawa K."/>
            <person name="de Jong P."/>
            <person name="Grimwood J."/>
            <person name="Chapman J.A."/>
            <person name="Shapiro H."/>
            <person name="Aerts A."/>
            <person name="Otillar R.P."/>
            <person name="Terry A.Y."/>
            <person name="Boore J.L."/>
            <person name="Grigoriev I.V."/>
            <person name="Lindberg D.R."/>
            <person name="Seaver E.C."/>
            <person name="Weisblat D.A."/>
            <person name="Putnam N.H."/>
            <person name="Rokhsar D.S."/>
        </authorList>
    </citation>
    <scope>NUCLEOTIDE SEQUENCE</scope>
    <source>
        <strain evidence="2 4">I ESC-2004</strain>
    </source>
</reference>
<dbReference type="EnsemblMetazoa" id="CapteT211387">
    <property type="protein sequence ID" value="CapteP211387"/>
    <property type="gene ID" value="CapteG211387"/>
</dbReference>
<organism evidence="2">
    <name type="scientific">Capitella teleta</name>
    <name type="common">Polychaete worm</name>
    <dbReference type="NCBI Taxonomy" id="283909"/>
    <lineage>
        <taxon>Eukaryota</taxon>
        <taxon>Metazoa</taxon>
        <taxon>Spiralia</taxon>
        <taxon>Lophotrochozoa</taxon>
        <taxon>Annelida</taxon>
        <taxon>Polychaeta</taxon>
        <taxon>Sedentaria</taxon>
        <taxon>Scolecida</taxon>
        <taxon>Capitellidae</taxon>
        <taxon>Capitella</taxon>
    </lineage>
</organism>
<sequence length="104" mass="12037">MAEHQEALLYLQRELEEVQGRLAQMNQQQQEQHPAAVVFPNHLLRDREERAVSREAQRISQCDEITVHTTIIYFKVDNMKGATESVQCMGKDLVGTPIRLKCFL</sequence>
<reference evidence="4" key="1">
    <citation type="submission" date="2012-12" db="EMBL/GenBank/DDBJ databases">
        <authorList>
            <person name="Hellsten U."/>
            <person name="Grimwood J."/>
            <person name="Chapman J.A."/>
            <person name="Shapiro H."/>
            <person name="Aerts A."/>
            <person name="Otillar R.P."/>
            <person name="Terry A.Y."/>
            <person name="Boore J.L."/>
            <person name="Simakov O."/>
            <person name="Marletaz F."/>
            <person name="Cho S.-J."/>
            <person name="Edsinger-Gonzales E."/>
            <person name="Havlak P."/>
            <person name="Kuo D.-H."/>
            <person name="Larsson T."/>
            <person name="Lv J."/>
            <person name="Arendt D."/>
            <person name="Savage R."/>
            <person name="Osoegawa K."/>
            <person name="de Jong P."/>
            <person name="Lindberg D.R."/>
            <person name="Seaver E.C."/>
            <person name="Weisblat D.A."/>
            <person name="Putnam N.H."/>
            <person name="Grigoriev I.V."/>
            <person name="Rokhsar D.S."/>
        </authorList>
    </citation>
    <scope>NUCLEOTIDE SEQUENCE</scope>
    <source>
        <strain evidence="4">I ESC-2004</strain>
    </source>
</reference>
<feature type="coiled-coil region" evidence="1">
    <location>
        <begin position="1"/>
        <end position="28"/>
    </location>
</feature>
<evidence type="ECO:0000313" key="4">
    <source>
        <dbReference type="Proteomes" id="UP000014760"/>
    </source>
</evidence>
<evidence type="ECO:0000313" key="2">
    <source>
        <dbReference type="EMBL" id="ELU06354.1"/>
    </source>
</evidence>
<protein>
    <submittedName>
        <fullName evidence="2 3">Uncharacterized protein</fullName>
    </submittedName>
</protein>